<dbReference type="EMBL" id="JASBAO010000001">
    <property type="protein sequence ID" value="MDI2090330.1"/>
    <property type="molecule type" value="Genomic_DNA"/>
</dbReference>
<name>A0ABT6PZQ1_9PROT</name>
<keyword evidence="17" id="KW-1185">Reference proteome</keyword>
<evidence type="ECO:0000256" key="8">
    <source>
        <dbReference type="ARBA" id="ARBA00023027"/>
    </source>
</evidence>
<proteinExistence type="inferred from homology"/>
<comment type="catalytic activity">
    <reaction evidence="10 12">
        <text>2 nitric oxide + NADH + 2 O2 = 2 nitrate + NAD(+) + H(+)</text>
        <dbReference type="Rhea" id="RHEA:19469"/>
        <dbReference type="ChEBI" id="CHEBI:15378"/>
        <dbReference type="ChEBI" id="CHEBI:15379"/>
        <dbReference type="ChEBI" id="CHEBI:16480"/>
        <dbReference type="ChEBI" id="CHEBI:17632"/>
        <dbReference type="ChEBI" id="CHEBI:57540"/>
        <dbReference type="ChEBI" id="CHEBI:57945"/>
        <dbReference type="EC" id="1.14.12.17"/>
    </reaction>
</comment>
<feature type="active site" description="Charge relay system" evidence="12">
    <location>
        <position position="95"/>
    </location>
</feature>
<feature type="site" description="Influences the redox potential of the prosthetic heme and FAD groups" evidence="12">
    <location>
        <position position="394"/>
    </location>
</feature>
<dbReference type="Proteomes" id="UP001431634">
    <property type="component" value="Unassembled WGS sequence"/>
</dbReference>
<feature type="site" description="Involved in heme-bound ligand stabilization and O-O bond activation" evidence="12">
    <location>
        <position position="29"/>
    </location>
</feature>
<dbReference type="InterPro" id="IPR009050">
    <property type="entry name" value="Globin-like_sf"/>
</dbReference>
<evidence type="ECO:0000256" key="1">
    <source>
        <dbReference type="ARBA" id="ARBA00006401"/>
    </source>
</evidence>
<evidence type="ECO:0000256" key="6">
    <source>
        <dbReference type="ARBA" id="ARBA00022857"/>
    </source>
</evidence>
<dbReference type="PANTHER" id="PTHR43396:SF9">
    <property type="entry name" value="NITRIC OXIDE DIOXYGENASE"/>
    <property type="match status" value="1"/>
</dbReference>
<keyword evidence="12 13" id="KW-0349">Heme</keyword>
<evidence type="ECO:0000259" key="14">
    <source>
        <dbReference type="PROSITE" id="PS01033"/>
    </source>
</evidence>
<keyword evidence="3 12" id="KW-0216">Detoxification</keyword>
<dbReference type="SUPFAM" id="SSF63380">
    <property type="entry name" value="Riboflavin synthase domain-like"/>
    <property type="match status" value="1"/>
</dbReference>
<dbReference type="EC" id="1.14.12.17" evidence="12"/>
<dbReference type="Gene3D" id="1.10.490.10">
    <property type="entry name" value="Globins"/>
    <property type="match status" value="1"/>
</dbReference>
<evidence type="ECO:0000256" key="13">
    <source>
        <dbReference type="RuleBase" id="RU000356"/>
    </source>
</evidence>
<feature type="active site" description="Charge relay system" evidence="12">
    <location>
        <position position="137"/>
    </location>
</feature>
<evidence type="ECO:0000313" key="17">
    <source>
        <dbReference type="Proteomes" id="UP001431634"/>
    </source>
</evidence>
<dbReference type="PROSITE" id="PS01033">
    <property type="entry name" value="GLOBIN"/>
    <property type="match status" value="1"/>
</dbReference>
<accession>A0ABT6PZQ1</accession>
<evidence type="ECO:0000256" key="10">
    <source>
        <dbReference type="ARBA" id="ARBA00048649"/>
    </source>
</evidence>
<comment type="cofactor">
    <cofactor evidence="12">
        <name>FAD</name>
        <dbReference type="ChEBI" id="CHEBI:57692"/>
    </cofactor>
    <text evidence="12">Binds 1 FAD per subunit.</text>
</comment>
<dbReference type="InterPro" id="IPR017927">
    <property type="entry name" value="FAD-bd_FR_type"/>
</dbReference>
<evidence type="ECO:0000256" key="11">
    <source>
        <dbReference type="ARBA" id="ARBA00049433"/>
    </source>
</evidence>
<comment type="function">
    <text evidence="9 12">Is involved in NO detoxification in an aerobic process, termed nitric oxide dioxygenase (NOD) reaction that utilizes O(2) and NAD(P)H to convert NO to nitrate, which protects the bacterium from various noxious nitrogen compounds. Therefore, plays a central role in the inducible response to nitrosative stress.</text>
</comment>
<comment type="domain">
    <text evidence="12">Consists of two distinct domains; an N-terminal heme-containing oxygen-binding domain and a C-terminal reductase domain with binding sites for FAD and NAD(P)H.</text>
</comment>
<evidence type="ECO:0000256" key="5">
    <source>
        <dbReference type="ARBA" id="ARBA00022827"/>
    </source>
</evidence>
<feature type="binding site" evidence="12">
    <location>
        <begin position="275"/>
        <end position="280"/>
    </location>
    <ligand>
        <name>NADP(+)</name>
        <dbReference type="ChEBI" id="CHEBI:58349"/>
    </ligand>
</feature>
<evidence type="ECO:0000313" key="16">
    <source>
        <dbReference type="EMBL" id="MDI2090330.1"/>
    </source>
</evidence>
<comment type="cofactor">
    <cofactor evidence="12">
        <name>heme b</name>
        <dbReference type="ChEBI" id="CHEBI:60344"/>
    </cofactor>
    <text evidence="12">Binds 1 heme b (iron(II)-protoporphyrin IX) group per subunit.</text>
</comment>
<dbReference type="CDD" id="cd14779">
    <property type="entry name" value="FHP_Ae-globin-like"/>
    <property type="match status" value="1"/>
</dbReference>
<dbReference type="InterPro" id="IPR001433">
    <property type="entry name" value="OxRdtase_FAD/NAD-bd"/>
</dbReference>
<feature type="binding site" description="proximal binding residue" evidence="12">
    <location>
        <position position="85"/>
    </location>
    <ligand>
        <name>heme b</name>
        <dbReference type="ChEBI" id="CHEBI:60344"/>
    </ligand>
    <ligandPart>
        <name>Fe</name>
        <dbReference type="ChEBI" id="CHEBI:18248"/>
    </ligandPart>
</feature>
<dbReference type="RefSeq" id="WP_281447477.1">
    <property type="nucleotide sequence ID" value="NZ_JASBAO010000001.1"/>
</dbReference>
<dbReference type="InterPro" id="IPR017938">
    <property type="entry name" value="Riboflavin_synthase-like_b-brl"/>
</dbReference>
<dbReference type="CDD" id="cd06184">
    <property type="entry name" value="flavohem_like_fad_nad_binding"/>
    <property type="match status" value="1"/>
</dbReference>
<dbReference type="Pfam" id="PF00175">
    <property type="entry name" value="NAD_binding_1"/>
    <property type="match status" value="1"/>
</dbReference>
<evidence type="ECO:0000256" key="3">
    <source>
        <dbReference type="ARBA" id="ARBA00022575"/>
    </source>
</evidence>
<comment type="similarity">
    <text evidence="2 12">Belongs to the globin family. Two-domain flavohemoproteins subfamily.</text>
</comment>
<dbReference type="InterPro" id="IPR023950">
    <property type="entry name" value="Hmp"/>
</dbReference>
<dbReference type="Pfam" id="PF00042">
    <property type="entry name" value="Globin"/>
    <property type="match status" value="1"/>
</dbReference>
<dbReference type="SUPFAM" id="SSF52343">
    <property type="entry name" value="Ferredoxin reductase-like, C-terminal NADP-linked domain"/>
    <property type="match status" value="1"/>
</dbReference>
<comment type="catalytic activity">
    <reaction evidence="11 12">
        <text>2 nitric oxide + NADPH + 2 O2 = 2 nitrate + NADP(+) + H(+)</text>
        <dbReference type="Rhea" id="RHEA:19465"/>
        <dbReference type="ChEBI" id="CHEBI:15378"/>
        <dbReference type="ChEBI" id="CHEBI:15379"/>
        <dbReference type="ChEBI" id="CHEBI:16480"/>
        <dbReference type="ChEBI" id="CHEBI:17632"/>
        <dbReference type="ChEBI" id="CHEBI:57783"/>
        <dbReference type="ChEBI" id="CHEBI:58349"/>
        <dbReference type="EC" id="1.14.12.17"/>
    </reaction>
</comment>
<dbReference type="HAMAP" id="MF_01252">
    <property type="entry name" value="Hmp"/>
    <property type="match status" value="1"/>
</dbReference>
<keyword evidence="12" id="KW-0479">Metal-binding</keyword>
<evidence type="ECO:0000256" key="12">
    <source>
        <dbReference type="HAMAP-Rule" id="MF_01252"/>
    </source>
</evidence>
<dbReference type="InterPro" id="IPR039261">
    <property type="entry name" value="FNR_nucleotide-bd"/>
</dbReference>
<keyword evidence="8 12" id="KW-0520">NAD</keyword>
<gene>
    <name evidence="16" type="primary">hmpA</name>
    <name evidence="12" type="synonym">hmp</name>
    <name evidence="16" type="ORF">QJV27_02845</name>
</gene>
<evidence type="ECO:0000259" key="15">
    <source>
        <dbReference type="PROSITE" id="PS51384"/>
    </source>
</evidence>
<evidence type="ECO:0000256" key="7">
    <source>
        <dbReference type="ARBA" id="ARBA00023002"/>
    </source>
</evidence>
<dbReference type="PROSITE" id="PS51384">
    <property type="entry name" value="FAD_FR"/>
    <property type="match status" value="1"/>
</dbReference>
<comment type="caution">
    <text evidence="16">The sequence shown here is derived from an EMBL/GenBank/DDBJ whole genome shotgun (WGS) entry which is preliminary data.</text>
</comment>
<dbReference type="PANTHER" id="PTHR43396">
    <property type="entry name" value="FLAVOHEMOPROTEIN"/>
    <property type="match status" value="1"/>
</dbReference>
<feature type="binding site" evidence="12">
    <location>
        <position position="189"/>
    </location>
    <ligand>
        <name>FAD</name>
        <dbReference type="ChEBI" id="CHEBI:57692"/>
    </ligand>
</feature>
<reference evidence="16" key="1">
    <citation type="submission" date="2023-05" db="EMBL/GenBank/DDBJ databases">
        <title>Whole genome sequence of Commensalibacter sp.</title>
        <authorList>
            <person name="Charoenyingcharoen P."/>
            <person name="Yukphan P."/>
        </authorList>
    </citation>
    <scope>NUCLEOTIDE SEQUENCE</scope>
    <source>
        <strain evidence="16">TBRC 16381</strain>
    </source>
</reference>
<organism evidence="16 17">
    <name type="scientific">Commensalibacter oyaizuii</name>
    <dbReference type="NCBI Taxonomy" id="3043873"/>
    <lineage>
        <taxon>Bacteria</taxon>
        <taxon>Pseudomonadati</taxon>
        <taxon>Pseudomonadota</taxon>
        <taxon>Alphaproteobacteria</taxon>
        <taxon>Acetobacterales</taxon>
        <taxon>Acetobacteraceae</taxon>
    </lineage>
</organism>
<keyword evidence="12 13" id="KW-0813">Transport</keyword>
<comment type="caution">
    <text evidence="12">Lacks conserved residue(s) required for the propagation of feature annotation.</text>
</comment>
<feature type="site" description="Influences the redox potential of the prosthetic heme and FAD groups" evidence="12">
    <location>
        <position position="84"/>
    </location>
</feature>
<dbReference type="InterPro" id="IPR012292">
    <property type="entry name" value="Globin/Proto"/>
</dbReference>
<dbReference type="InterPro" id="IPR000971">
    <property type="entry name" value="Globin"/>
</dbReference>
<dbReference type="Gene3D" id="2.40.30.10">
    <property type="entry name" value="Translation factors"/>
    <property type="match status" value="1"/>
</dbReference>
<sequence length="403" mass="45185">MLTDTQKSIVKSTVPVLREHGVALTSHFYKRMLSINPELKQVFNRGHQEAGKQQHALATAVLAYAEHIDNPEILKNALVHIANKHVSLGIRAEHYPIVGNHLLASIKEVLGDAATDALIDAWGAAYQQLADLLIGMETKLYAENIKHGSWTGWRGFKIVKKVPETDQITSFYLQPVDGGQLPQFNPGQYISVRVYVPEWDLMQPRQYTLSDAPGKETYRISVKREDQTEQTPAGRVSNILHHHYDVGDIIDLAPPAGEFCLDNQNDKPVYLISAGVGITPMISMLTYLAEQDNKRPVAFIHGTRNRKTHAMFQHLNEIVTKHQNMKKIVFYSNPSTQDQPGLQFDHVGRVNLKMIEDKLVPDANYYLCGPVEFMKEQGKILKNLGVPPCNIHVEAFGTGSLTI</sequence>
<evidence type="ECO:0000256" key="4">
    <source>
        <dbReference type="ARBA" id="ARBA00022630"/>
    </source>
</evidence>
<dbReference type="SUPFAM" id="SSF46458">
    <property type="entry name" value="Globin-like"/>
    <property type="match status" value="1"/>
</dbReference>
<keyword evidence="5 12" id="KW-0274">FAD</keyword>
<feature type="domain" description="FAD-binding FR-type" evidence="15">
    <location>
        <begin position="151"/>
        <end position="262"/>
    </location>
</feature>
<protein>
    <recommendedName>
        <fullName evidence="12">Flavohemoprotein</fullName>
    </recommendedName>
    <alternativeName>
        <fullName evidence="12">Flavohemoglobin</fullName>
    </alternativeName>
    <alternativeName>
        <fullName evidence="12">Hemoglobin-like protein</fullName>
    </alternativeName>
    <alternativeName>
        <fullName evidence="12">Nitric oxide dioxygenase</fullName>
        <shortName evidence="12">NO oxygenase</shortName>
        <shortName evidence="12">NOD</shortName>
        <ecNumber evidence="12">1.14.12.17</ecNumber>
    </alternativeName>
</protein>
<keyword evidence="7 12" id="KW-0560">Oxidoreductase</keyword>
<dbReference type="NCBIfam" id="NF009805">
    <property type="entry name" value="PRK13289.1"/>
    <property type="match status" value="1"/>
</dbReference>
<evidence type="ECO:0000256" key="2">
    <source>
        <dbReference type="ARBA" id="ARBA00008414"/>
    </source>
</evidence>
<keyword evidence="4 12" id="KW-0285">Flavoprotein</keyword>
<dbReference type="GO" id="GO:0008941">
    <property type="term" value="F:nitric oxide dioxygenase NAD(P)H activity"/>
    <property type="evidence" value="ECO:0007669"/>
    <property type="project" value="UniProtKB-EC"/>
</dbReference>
<keyword evidence="12" id="KW-0408">Iron</keyword>
<keyword evidence="6 12" id="KW-0521">NADP</keyword>
<feature type="region of interest" description="Reductase" evidence="12">
    <location>
        <begin position="148"/>
        <end position="403"/>
    </location>
</feature>
<evidence type="ECO:0000256" key="9">
    <source>
        <dbReference type="ARBA" id="ARBA00025094"/>
    </source>
</evidence>
<dbReference type="PRINTS" id="PR00410">
    <property type="entry name" value="PHEHYDRXLASE"/>
</dbReference>
<keyword evidence="12 13" id="KW-0561">Oxygen transport</keyword>
<dbReference type="Gene3D" id="3.40.50.80">
    <property type="entry name" value="Nucleotide-binding domain of ferredoxin-NADP reductase (FNR) module"/>
    <property type="match status" value="1"/>
</dbReference>
<feature type="domain" description="Globin" evidence="14">
    <location>
        <begin position="1"/>
        <end position="138"/>
    </location>
</feature>
<comment type="similarity">
    <text evidence="1 12">In the C-terminal section; belongs to the flavoprotein pyridine nucleotide cytochrome reductase family.</text>
</comment>